<keyword evidence="2" id="KW-0479">Metal-binding</keyword>
<feature type="compositionally biased region" description="Basic and acidic residues" evidence="7">
    <location>
        <begin position="983"/>
        <end position="994"/>
    </location>
</feature>
<feature type="region of interest" description="Disordered" evidence="7">
    <location>
        <begin position="1147"/>
        <end position="1215"/>
    </location>
</feature>
<feature type="compositionally biased region" description="Basic and acidic residues" evidence="7">
    <location>
        <begin position="3002"/>
        <end position="3020"/>
    </location>
</feature>
<dbReference type="PANTHER" id="PTHR12460:SF0">
    <property type="entry name" value="CID DOMAIN-CONTAINING PROTEIN-RELATED"/>
    <property type="match status" value="1"/>
</dbReference>
<feature type="compositionally biased region" description="Basic and acidic residues" evidence="7">
    <location>
        <begin position="3791"/>
        <end position="3809"/>
    </location>
</feature>
<keyword evidence="4" id="KW-0862">Zinc</keyword>
<feature type="compositionally biased region" description="Polar residues" evidence="7">
    <location>
        <begin position="1292"/>
        <end position="1325"/>
    </location>
</feature>
<accession>A0A6P7IKT1</accession>
<feature type="compositionally biased region" description="Basic and acidic residues" evidence="7">
    <location>
        <begin position="630"/>
        <end position="641"/>
    </location>
</feature>
<keyword evidence="3" id="KW-0863">Zinc-finger</keyword>
<dbReference type="InterPro" id="IPR000690">
    <property type="entry name" value="Matrin/U1-C_Znf_C2H2"/>
</dbReference>
<feature type="region of interest" description="Disordered" evidence="7">
    <location>
        <begin position="2163"/>
        <end position="2429"/>
    </location>
</feature>
<evidence type="ECO:0000313" key="9">
    <source>
        <dbReference type="Proteomes" id="UP000515145"/>
    </source>
</evidence>
<dbReference type="GO" id="GO:0005634">
    <property type="term" value="C:nucleus"/>
    <property type="evidence" value="ECO:0007669"/>
    <property type="project" value="UniProtKB-SubCell"/>
</dbReference>
<feature type="region of interest" description="Disordered" evidence="7">
    <location>
        <begin position="718"/>
        <end position="754"/>
    </location>
</feature>
<dbReference type="GeneID" id="114435410"/>
<feature type="compositionally biased region" description="Basic and acidic residues" evidence="7">
    <location>
        <begin position="1278"/>
        <end position="1289"/>
    </location>
</feature>
<dbReference type="Gene3D" id="3.30.70.330">
    <property type="match status" value="7"/>
</dbReference>
<dbReference type="GO" id="GO:0008270">
    <property type="term" value="F:zinc ion binding"/>
    <property type="evidence" value="ECO:0007669"/>
    <property type="project" value="UniProtKB-KW"/>
</dbReference>
<feature type="compositionally biased region" description="Basic residues" evidence="7">
    <location>
        <begin position="1549"/>
        <end position="1565"/>
    </location>
</feature>
<feature type="region of interest" description="Disordered" evidence="7">
    <location>
        <begin position="2447"/>
        <end position="2466"/>
    </location>
</feature>
<feature type="domain" description="Matrin-type" evidence="8">
    <location>
        <begin position="4060"/>
        <end position="4091"/>
    </location>
</feature>
<organism evidence="9 10">
    <name type="scientific">Parambassis ranga</name>
    <name type="common">Indian glassy fish</name>
    <dbReference type="NCBI Taxonomy" id="210632"/>
    <lineage>
        <taxon>Eukaryota</taxon>
        <taxon>Metazoa</taxon>
        <taxon>Chordata</taxon>
        <taxon>Craniata</taxon>
        <taxon>Vertebrata</taxon>
        <taxon>Euteleostomi</taxon>
        <taxon>Actinopterygii</taxon>
        <taxon>Neopterygii</taxon>
        <taxon>Teleostei</taxon>
        <taxon>Neoteleostei</taxon>
        <taxon>Acanthomorphata</taxon>
        <taxon>Ovalentaria</taxon>
        <taxon>Ambassidae</taxon>
        <taxon>Parambassis</taxon>
    </lineage>
</organism>
<feature type="compositionally biased region" description="Basic and acidic residues" evidence="7">
    <location>
        <begin position="2323"/>
        <end position="2339"/>
    </location>
</feature>
<feature type="region of interest" description="Disordered" evidence="7">
    <location>
        <begin position="3001"/>
        <end position="3043"/>
    </location>
</feature>
<feature type="region of interest" description="Disordered" evidence="7">
    <location>
        <begin position="485"/>
        <end position="663"/>
    </location>
</feature>
<evidence type="ECO:0000256" key="6">
    <source>
        <dbReference type="SAM" id="Coils"/>
    </source>
</evidence>
<feature type="compositionally biased region" description="Polar residues" evidence="7">
    <location>
        <begin position="3754"/>
        <end position="3767"/>
    </location>
</feature>
<dbReference type="RefSeq" id="XP_028260879.1">
    <property type="nucleotide sequence ID" value="XM_028405078.1"/>
</dbReference>
<feature type="compositionally biased region" description="Low complexity" evidence="7">
    <location>
        <begin position="1149"/>
        <end position="1196"/>
    </location>
</feature>
<feature type="region of interest" description="Disordered" evidence="7">
    <location>
        <begin position="306"/>
        <end position="331"/>
    </location>
</feature>
<feature type="region of interest" description="Disordered" evidence="7">
    <location>
        <begin position="3572"/>
        <end position="3648"/>
    </location>
</feature>
<dbReference type="GO" id="GO:0031124">
    <property type="term" value="P:mRNA 3'-end processing"/>
    <property type="evidence" value="ECO:0007669"/>
    <property type="project" value="TreeGrafter"/>
</dbReference>
<comment type="subcellular location">
    <subcellularLocation>
        <location evidence="1">Nucleus</location>
    </subcellularLocation>
</comment>
<feature type="compositionally biased region" description="Low complexity" evidence="7">
    <location>
        <begin position="535"/>
        <end position="550"/>
    </location>
</feature>
<feature type="compositionally biased region" description="Polar residues" evidence="7">
    <location>
        <begin position="158"/>
        <end position="169"/>
    </location>
</feature>
<feature type="compositionally biased region" description="Basic residues" evidence="7">
    <location>
        <begin position="1019"/>
        <end position="1038"/>
    </location>
</feature>
<feature type="compositionally biased region" description="Polar residues" evidence="7">
    <location>
        <begin position="922"/>
        <end position="931"/>
    </location>
</feature>
<evidence type="ECO:0000256" key="1">
    <source>
        <dbReference type="ARBA" id="ARBA00004123"/>
    </source>
</evidence>
<evidence type="ECO:0000256" key="4">
    <source>
        <dbReference type="ARBA" id="ARBA00022833"/>
    </source>
</evidence>
<feature type="compositionally biased region" description="Polar residues" evidence="7">
    <location>
        <begin position="1399"/>
        <end position="1417"/>
    </location>
</feature>
<feature type="compositionally biased region" description="Low complexity" evidence="7">
    <location>
        <begin position="654"/>
        <end position="663"/>
    </location>
</feature>
<dbReference type="PANTHER" id="PTHR12460">
    <property type="entry name" value="CYCLIN-DEPENDENT KINASE INHIBITOR-RELATED PROTEIN"/>
    <property type="match status" value="1"/>
</dbReference>
<feature type="compositionally biased region" description="Basic and acidic residues" evidence="7">
    <location>
        <begin position="3872"/>
        <end position="3890"/>
    </location>
</feature>
<feature type="compositionally biased region" description="Low complexity" evidence="7">
    <location>
        <begin position="3771"/>
        <end position="3785"/>
    </location>
</feature>
<proteinExistence type="predicted"/>
<feature type="region of interest" description="Disordered" evidence="7">
    <location>
        <begin position="3983"/>
        <end position="4033"/>
    </location>
</feature>
<dbReference type="InterPro" id="IPR013087">
    <property type="entry name" value="Znf_C2H2_type"/>
</dbReference>
<feature type="compositionally biased region" description="Basic and acidic residues" evidence="7">
    <location>
        <begin position="1431"/>
        <end position="1465"/>
    </location>
</feature>
<feature type="region of interest" description="Disordered" evidence="7">
    <location>
        <begin position="416"/>
        <end position="445"/>
    </location>
</feature>
<feature type="compositionally biased region" description="Basic residues" evidence="7">
    <location>
        <begin position="955"/>
        <end position="972"/>
    </location>
</feature>
<feature type="compositionally biased region" description="Basic and acidic residues" evidence="7">
    <location>
        <begin position="594"/>
        <end position="604"/>
    </location>
</feature>
<dbReference type="GO" id="GO:0003676">
    <property type="term" value="F:nucleic acid binding"/>
    <property type="evidence" value="ECO:0007669"/>
    <property type="project" value="InterPro"/>
</dbReference>
<protein>
    <submittedName>
        <fullName evidence="10">Uncharacterized protein LOC114435410</fullName>
    </submittedName>
</protein>
<evidence type="ECO:0000256" key="5">
    <source>
        <dbReference type="ARBA" id="ARBA00023242"/>
    </source>
</evidence>
<feature type="compositionally biased region" description="Polar residues" evidence="7">
    <location>
        <begin position="1514"/>
        <end position="1526"/>
    </location>
</feature>
<feature type="region of interest" description="Disordered" evidence="7">
    <location>
        <begin position="3730"/>
        <end position="3948"/>
    </location>
</feature>
<feature type="compositionally biased region" description="Polar residues" evidence="7">
    <location>
        <begin position="2279"/>
        <end position="2322"/>
    </location>
</feature>
<feature type="coiled-coil region" evidence="6">
    <location>
        <begin position="666"/>
        <end position="697"/>
    </location>
</feature>
<dbReference type="OrthoDB" id="10072641at2759"/>
<feature type="compositionally biased region" description="Basic and acidic residues" evidence="7">
    <location>
        <begin position="1488"/>
        <end position="1500"/>
    </location>
</feature>
<feature type="compositionally biased region" description="Basic and acidic residues" evidence="7">
    <location>
        <begin position="3993"/>
        <end position="4002"/>
    </location>
</feature>
<dbReference type="InParanoid" id="A0A6P7IKT1"/>
<evidence type="ECO:0000259" key="8">
    <source>
        <dbReference type="PROSITE" id="PS50171"/>
    </source>
</evidence>
<feature type="compositionally biased region" description="Basic residues" evidence="7">
    <location>
        <begin position="3903"/>
        <end position="3912"/>
    </location>
</feature>
<keyword evidence="5" id="KW-0539">Nucleus</keyword>
<feature type="compositionally biased region" description="Basic and acidic residues" evidence="7">
    <location>
        <begin position="2404"/>
        <end position="2422"/>
    </location>
</feature>
<dbReference type="InterPro" id="IPR012677">
    <property type="entry name" value="Nucleotide-bd_a/b_plait_sf"/>
</dbReference>
<feature type="compositionally biased region" description="Acidic residues" evidence="7">
    <location>
        <begin position="1475"/>
        <end position="1487"/>
    </location>
</feature>
<feature type="compositionally biased region" description="Basic and acidic residues" evidence="7">
    <location>
        <begin position="1364"/>
        <end position="1382"/>
    </location>
</feature>
<feature type="compositionally biased region" description="Polar residues" evidence="7">
    <location>
        <begin position="1535"/>
        <end position="1546"/>
    </location>
</feature>
<dbReference type="Proteomes" id="UP000515145">
    <property type="component" value="Chromosome 5"/>
</dbReference>
<evidence type="ECO:0000256" key="7">
    <source>
        <dbReference type="SAM" id="MobiDB-lite"/>
    </source>
</evidence>
<evidence type="ECO:0000256" key="3">
    <source>
        <dbReference type="ARBA" id="ARBA00022771"/>
    </source>
</evidence>
<sequence length="4110" mass="453216">MTYTVSVSCVETRRYAFISDRKHPTEDIQTALSRWIKKLKPSPVHFSLRVERCAPLSPAPGTLTTPLLGGLPGSALLIGQQAASLRLAQLKAQLALSQINGILAARGQTVTLTANSNTSTPHIPTPPPSPTAAAISLLNLLKIANTMSHPMYNPYASGKQSSTQAQYGLSNVHGDTDSRRASAHVGPVSNYTSSGPSVPPASSSRSIPSLLSLPVNFKPKQSNAVVDEDIERSVDMHISRAREQVMHQPVGQGSIFTGTQREEFLPSRADLMSNANSSASQKHRVSDVVSGSNSLDWLPSYKRTTKDDSSKFFSSSASSSYPSSGDGRGNISSERELEMQSIPGLDYNYPAKVQDKPVNTTEASRPKYTSESAANILLHFGLEKEDLEHLISFPENQITPENLPFILRQIRLKKAKRDTAAPHSKPYLDSQPTPSMSGMDRLSSSRGVGMQQDEVSSSILQPSKIIDYGHISKYTEVVGDEIGRTSGSRAHGGGSGGISLMDTQNNSSHNREPLQKTVTEVRSAPLVSLRDQGDSVSRLSTSYSSVRNSLAPLSTDTTKRLQVQPTQAPPFSSLALPKKDTDLRHLTGISKIPATKEPEPDRQSTSKPKPTCTLVRGVHPGRPGLVLIGKSDDTHTKEQKRAGQASKLNEQMRKQQAQQQQAKQPIQQQQQQAKQLIQQQQQQAKQLIQQQQQQQQAKQPIQQQQQAKQTVQQQPQSKQQVYQQQQPKQPVHQKQTKPQVQQQHGTQQHATQLQEKQQQAKQLAAQLQVKQQQQATQLLQVQQHAQYSQALLSQYLSAKPAPPSSFIPGIMDPSRSVVHPVFVPPSTAQSSLGSLNMIPMGLPSSTQQQPPKEPATRLLPMTALMHDYAAATPRTFPHTCSLCNKECTHMKDWISHQNTSLHLENCKLLRTQYKEWDGEVLSLSSTPGQDTKPSKHESRSRSPSPRRHRDSDSRRAKRRSRSRSRSHSRWDKRRSTSSSYSDSPHRRYHSESRWDKRRSRSQSRSYSPRHYYDSDGRRDRRRSHSRSPYSSRHRRSRSHSWSPRYDRPTTSRNRSRSRSHERRSSPRRRTEKRSSPKRGRDQRPSPKRSEERQSSPRRSHESRSASSTEQLAKKLLEASAVQSLSNPSDLEAVVKSLAPALLAELAKMKPSSPSSSSSSKAGGKRSSSPTTSKSSTSKSSKGKSVSQKSEGSSSAKQDPGHSGKSPSPFTVKLQGVRSTLSHKDVEVAVEQFVKHLSSVVLYRSRQEAVIHFKSDEDAQMLKSVKSFEIKGIPVTVVRDKEDSSKKSTKDSNAPQKKTASVSTPETTKPTSAGTAITSGAKTSGAKTKPTGKLATKAKVLVSKAKNVSTKPAVKTVKKVASKGAEMKKDASKLPGVKKDPKKQPAAASETDDKDRTPDVTPQATNNTNKETGNSAADQSKPKAEGATVEVENIKDEPSEVKDEPSEVKDEPSEVKDEPSEVKDEPSEVNITEASEPMEVESSAEVEEEKFTETKPSERDPPTSVTPIDTPQIPQPAQNTPQTSIKASSGLGATVQRPQIKTAQGSTGFKRAKPRKKRKGKAKKKPAPQSVGNAKAVPAPAAAAAVAASEQQPDTAAPSSAAGTSLTVGEMLEKHLGQGKIPFVNVKTIKSRQLRDYKVLLITNLPEYHDGCYTADDVAQVLNPFGFEYIDNNMYIIPQTRMAFALMPNVNSVKNIVETSTKTGIYLKGSRLGVQAVKRYIFMKPPEFYKSLMKLMNLQMFDRSGVRTIYIKNISQSEARDLREDLKKIDSVRNFLPLLNEVFIEFDSIRDADRLGVWHSFLKQGFGYKVYRLEGPHSAFMSSPPRLPENAFPEGKDVVTGATVPSGTTSIPDGTIAPFWVTMTTNPFLFPTTSPWFIIPKFHTIRGVEDIEQASPEAAPFHTIMLTNVPEGNYKLEDVAKLVWRYFPKRTLHTLYHNVMVLTLQRRAFVHFHSWDSCCKFVRDFIRNPVSIEDSTLSIHFVLQDIHRGCSEETMYRSLMKWSNAHVPELESLEERLLCVGISETSAELVMMVMDAVASVASFVSFLPLANRICIEMAEPSGVTEVVERIHSMVESSTDQTWSKVGRIEPLNSLKRRLQDSAEVTINLEQTSSGTSTPSDDGAQAVLQTCTPVFAIPGPSYELETKMVAAPTPVEIKCSQATTSVTAPDGNMVPAASSPASLSTHTVLPRPEMDCPAEAGTGRKEKGKGTHAQVKSTTSGKTPDVEICPQKSTKLETKMQESVVVPEDKADVPEPMEVDASAEGSEGTLTDPRTNKFSESDPQSRTADTSPSSKPPTNRLQKLQAANKTPVTSVKPSAQVQQRSDPESTARGPETKRDALQKTTADTFPSKPPTDQPQRPQATSRTPQTSVEALSQVQQSSNSGPVLSAQRLETKTGSSTGAALKPKETVAKVETQTKQKDPVKGPVKTQKNPVLKSAICTAAAVPTKTKPTPAAESKKQPAAATSPTVGEMIEKHLRANKIRCLKKKMAQKLNLLHSKVVLITNLPHYRDGSYTETDVADLLIPFGFYHTDSNIYVIPQMRMAFALMPDATATRNVINNSYDVGMFLNQSRLCVRAMANKISMRPFGFYAGLMAMMNCTMNDDGERTVFISNISTSEARNLREALNNKVSSVKNYMPLLNKVFVEFGSVRDADQLGVWYSLQKRAFGHKVLRQKIPMRQIDRSNLAQKLPESSKDVGAGVFHKTALENFHMFAPFWLTMTTNPFVFPTVSPWFLIPSHQTVDGVDDVEKVSREAAAVHAVMLTGLPDGKYRQQDVAKLLRRYFPKQNLHTLYNNVVVLMLQRRAFVYFSSWDSCCSFVREHLKNPVLVKGCRLSVHLVLEDMQPGSSEETMYRTLMKWSNAHVSEVESLEERLLCVETYEASVGLVIRVMKAVTSVASFVSFLPLANRIWIEMAEPSGVTEVVERVHSMVDSSTDQTWSKVGRIEQLKSLKHRLRDSKEITINLELDSEDVKSAVEKDQTQCPPSENGALAALQTCTPDSVEPIRAEPSDKAAEETKKEPLVVGETRATEPMEAESPAENKKEMLTKTLPSKSSESDPSANMSSSTAATSLTLGEMIEKHLHLERIKCLSLKTVESLKLDSHDGKVLLITNLPEYHSGCYTEEDVVSVLSPFGFQYTEDSIYIIPQTCMAFALMPSVKAVQCIIHKSKKKGIFLRRSTLSVRVLESSFAATPCDFYSSLMKVMGSQQINDGACTIYINNISASEAKDLREALRKVDSVRNYLPLLNKVFVEFESICDADRLGVWYSLLKQGRVHKVCRLKVPRRSSTSLPPKLPEKALPGTKDMSVTATIPTAKSGVPQGTTAPLWVTMTTEPFGFPTVSPWFVIPDYQTVSGVGDIEKVSPKAAAVHTVMLTGLPDGNYRQEDVAKLVWRYFPKQNLHTLYYSVVVLTLQRRAFVYFSSWDSCCSFVQEHLKSPVLVKGCRLSVHLVLEDMQPGSSEETMYRTLMKWSNAHVPEVESLEERLLCVEISEASVDLVKMVLKAVTSVASFVSFLPLANRICIEMAESSSVSGVMEKIHSLDVSTNQYWSKVPRVEPLKSLKQRLQDSNEITVTLEEDSTDGKPETLPPHAGPPDTSDPASAKPAATVGSGTAGLNDKPGTEMAAQSTVPPKGSEDTENPDVRRGGSASPSVAAAFGNTVPASSCLDLSAISQDSCAESIIDLPPIDKDMFEAFTAVIQQYRLAQAAGTQKQGQNDDGDQSLTMEDMVTADETDRHCSFSSQLSSRQKRQSSHQSTASKRPSESSTPSDFSKDSLYGSLSSSSSSALTKRLKVSSETDHCCSDRSEHEGRRSAKRKLLTHTEEAENPEKEEEATYVIVDSVEEGAATDGDGPSVMVRSTRGRTTKTCAQHREKKTNERTPIKKTEVVLRDSTEEQTIDDGDRWSPKAKRGRGRSSRGGAKEEVDAQEPVTLDEVGADGERTPDDQETMEGDLVTLDEIFEEEEEEEVVKASPLSQEGQSVYSLHPETSDEAGGVHNEDTEDTLRRTKRKHNSDVGQWTKDLAGLEAKRPRSQSPCRAADFKLPPFNPNNPLGREFVVPQSGYMCNICSVFYLNDDTDADLHCSSQEHYDNLQIYYRQHQRVPSRTSRGSVPD</sequence>
<feature type="compositionally biased region" description="Basic and acidic residues" evidence="7">
    <location>
        <begin position="1072"/>
        <end position="1103"/>
    </location>
</feature>
<reference evidence="10" key="1">
    <citation type="submission" date="2025-08" db="UniProtKB">
        <authorList>
            <consortium name="RefSeq"/>
        </authorList>
    </citation>
    <scope>IDENTIFICATION</scope>
</reference>
<feature type="compositionally biased region" description="Polar residues" evidence="7">
    <location>
        <begin position="430"/>
        <end position="445"/>
    </location>
</feature>
<evidence type="ECO:0000256" key="2">
    <source>
        <dbReference type="ARBA" id="ARBA00022723"/>
    </source>
</evidence>
<dbReference type="PROSITE" id="PS00028">
    <property type="entry name" value="ZINC_FINGER_C2H2_1"/>
    <property type="match status" value="1"/>
</dbReference>
<feature type="compositionally biased region" description="Polar residues" evidence="7">
    <location>
        <begin position="551"/>
        <end position="570"/>
    </location>
</feature>
<feature type="region of interest" description="Disordered" evidence="7">
    <location>
        <begin position="155"/>
        <end position="205"/>
    </location>
</feature>
<keyword evidence="9" id="KW-1185">Reference proteome</keyword>
<feature type="compositionally biased region" description="Basic residues" evidence="7">
    <location>
        <begin position="1053"/>
        <end position="1071"/>
    </location>
</feature>
<feature type="region of interest" description="Disordered" evidence="7">
    <location>
        <begin position="3048"/>
        <end position="3067"/>
    </location>
</feature>
<feature type="compositionally biased region" description="Polar residues" evidence="7">
    <location>
        <begin position="2355"/>
        <end position="2384"/>
    </location>
</feature>
<dbReference type="PROSITE" id="PS50171">
    <property type="entry name" value="ZF_MATRIN"/>
    <property type="match status" value="1"/>
</dbReference>
<dbReference type="GO" id="GO:0000993">
    <property type="term" value="F:RNA polymerase II complex binding"/>
    <property type="evidence" value="ECO:0007669"/>
    <property type="project" value="TreeGrafter"/>
</dbReference>
<feature type="compositionally biased region" description="Polar residues" evidence="7">
    <location>
        <begin position="3048"/>
        <end position="3062"/>
    </location>
</feature>
<feature type="region of interest" description="Disordered" evidence="7">
    <location>
        <begin position="1582"/>
        <end position="1601"/>
    </location>
</feature>
<keyword evidence="6" id="KW-0175">Coiled coil</keyword>
<evidence type="ECO:0000313" key="10">
    <source>
        <dbReference type="RefSeq" id="XP_028260879.1"/>
    </source>
</evidence>
<dbReference type="InterPro" id="IPR003604">
    <property type="entry name" value="Matrin/U1-like-C_Znf_C2H2"/>
</dbReference>
<dbReference type="SMART" id="SM00451">
    <property type="entry name" value="ZnF_U1"/>
    <property type="match status" value="2"/>
</dbReference>
<feature type="compositionally biased region" description="Low complexity" evidence="7">
    <location>
        <begin position="311"/>
        <end position="324"/>
    </location>
</feature>
<feature type="compositionally biased region" description="Low complexity" evidence="7">
    <location>
        <begin position="193"/>
        <end position="205"/>
    </location>
</feature>
<feature type="region of interest" description="Disordered" evidence="7">
    <location>
        <begin position="1278"/>
        <end position="1575"/>
    </location>
</feature>
<name>A0A6P7IKT1_9TELE</name>
<feature type="region of interest" description="Disordered" evidence="7">
    <location>
        <begin position="922"/>
        <end position="1111"/>
    </location>
</feature>
<feature type="compositionally biased region" description="Polar residues" evidence="7">
    <location>
        <begin position="1588"/>
        <end position="1601"/>
    </location>
</feature>
<gene>
    <name evidence="10" type="primary">LOC114435410</name>
</gene>